<organism evidence="5 6">
    <name type="scientific">Inhella proteolytica</name>
    <dbReference type="NCBI Taxonomy" id="2795029"/>
    <lineage>
        <taxon>Bacteria</taxon>
        <taxon>Pseudomonadati</taxon>
        <taxon>Pseudomonadota</taxon>
        <taxon>Betaproteobacteria</taxon>
        <taxon>Burkholderiales</taxon>
        <taxon>Sphaerotilaceae</taxon>
        <taxon>Inhella</taxon>
    </lineage>
</organism>
<name>A0A931NJ78_9BURK</name>
<dbReference type="InterPro" id="IPR007492">
    <property type="entry name" value="LytTR_DNA-bd_dom"/>
</dbReference>
<feature type="domain" description="HTH LytTR-type" evidence="4">
    <location>
        <begin position="147"/>
        <end position="218"/>
    </location>
</feature>
<dbReference type="PANTHER" id="PTHR48111">
    <property type="entry name" value="REGULATOR OF RPOS"/>
    <property type="match status" value="1"/>
</dbReference>
<dbReference type="InterPro" id="IPR011006">
    <property type="entry name" value="CheY-like_superfamily"/>
</dbReference>
<dbReference type="EMBL" id="JAEDAK010000014">
    <property type="protein sequence ID" value="MBH9578749.1"/>
    <property type="molecule type" value="Genomic_DNA"/>
</dbReference>
<gene>
    <name evidence="5" type="ORF">I7X39_17805</name>
</gene>
<dbReference type="Gene3D" id="2.40.50.1020">
    <property type="entry name" value="LytTr DNA-binding domain"/>
    <property type="match status" value="1"/>
</dbReference>
<dbReference type="PROSITE" id="PS50930">
    <property type="entry name" value="HTH_LYTTR"/>
    <property type="match status" value="1"/>
</dbReference>
<protein>
    <submittedName>
        <fullName evidence="5">Response regulator transcription factor</fullName>
    </submittedName>
</protein>
<dbReference type="InterPro" id="IPR039420">
    <property type="entry name" value="WalR-like"/>
</dbReference>
<keyword evidence="6" id="KW-1185">Reference proteome</keyword>
<dbReference type="GO" id="GO:0000156">
    <property type="term" value="F:phosphorelay response regulator activity"/>
    <property type="evidence" value="ECO:0007669"/>
    <property type="project" value="TreeGrafter"/>
</dbReference>
<proteinExistence type="predicted"/>
<accession>A0A931NJ78</accession>
<dbReference type="Proteomes" id="UP000613266">
    <property type="component" value="Unassembled WGS sequence"/>
</dbReference>
<reference evidence="5" key="1">
    <citation type="submission" date="2020-12" db="EMBL/GenBank/DDBJ databases">
        <title>The genome sequence of Inhella sp. 1Y17.</title>
        <authorList>
            <person name="Liu Y."/>
        </authorList>
    </citation>
    <scope>NUCLEOTIDE SEQUENCE</scope>
    <source>
        <strain evidence="5">1Y17</strain>
    </source>
</reference>
<evidence type="ECO:0000256" key="2">
    <source>
        <dbReference type="PROSITE-ProRule" id="PRU00169"/>
    </source>
</evidence>
<dbReference type="GO" id="GO:0032993">
    <property type="term" value="C:protein-DNA complex"/>
    <property type="evidence" value="ECO:0007669"/>
    <property type="project" value="TreeGrafter"/>
</dbReference>
<dbReference type="InterPro" id="IPR001789">
    <property type="entry name" value="Sig_transdc_resp-reg_receiver"/>
</dbReference>
<evidence type="ECO:0000313" key="6">
    <source>
        <dbReference type="Proteomes" id="UP000613266"/>
    </source>
</evidence>
<dbReference type="SMART" id="SM00850">
    <property type="entry name" value="LytTR"/>
    <property type="match status" value="1"/>
</dbReference>
<dbReference type="PANTHER" id="PTHR48111:SF69">
    <property type="entry name" value="RESPONSE REGULATOR RECEIVER"/>
    <property type="match status" value="1"/>
</dbReference>
<sequence>MLTQPPLRVLIADDEPLARARLRTLLETCRDPHAEVVAEVGTASAAQTWLREHGCDLVLLDIQMPGPDGLMLAESLQHRPGSPLVVFVTAHAKHAVEAFGLDAVDYLTKPFRAERLQSALVRVAQRLREREAAAQLEPRPTEESEALSIHERGRVLRVPLTEVLYIKAELKYLTVRTAQHRYVMDGSLNDIEQRMGHRFLRVHRNALVAKAAVRELARHQPGEEELPADFGAAELESAETWSVRVAPVNEWLQVSRRQLAAVREALRALAG</sequence>
<keyword evidence="1" id="KW-0238">DNA-binding</keyword>
<dbReference type="Pfam" id="PF00072">
    <property type="entry name" value="Response_reg"/>
    <property type="match status" value="1"/>
</dbReference>
<dbReference type="Gene3D" id="3.40.50.2300">
    <property type="match status" value="1"/>
</dbReference>
<dbReference type="Pfam" id="PF04397">
    <property type="entry name" value="LytTR"/>
    <property type="match status" value="1"/>
</dbReference>
<dbReference type="RefSeq" id="WP_198112515.1">
    <property type="nucleotide sequence ID" value="NZ_JAEDAK010000014.1"/>
</dbReference>
<evidence type="ECO:0000259" key="3">
    <source>
        <dbReference type="PROSITE" id="PS50110"/>
    </source>
</evidence>
<dbReference type="SUPFAM" id="SSF52172">
    <property type="entry name" value="CheY-like"/>
    <property type="match status" value="1"/>
</dbReference>
<dbReference type="SMART" id="SM00448">
    <property type="entry name" value="REC"/>
    <property type="match status" value="1"/>
</dbReference>
<feature type="domain" description="Response regulatory" evidence="3">
    <location>
        <begin position="8"/>
        <end position="124"/>
    </location>
</feature>
<keyword evidence="2" id="KW-0597">Phosphoprotein</keyword>
<dbReference type="GO" id="GO:0000976">
    <property type="term" value="F:transcription cis-regulatory region binding"/>
    <property type="evidence" value="ECO:0007669"/>
    <property type="project" value="TreeGrafter"/>
</dbReference>
<feature type="modified residue" description="4-aspartylphosphate" evidence="2">
    <location>
        <position position="61"/>
    </location>
</feature>
<evidence type="ECO:0000259" key="4">
    <source>
        <dbReference type="PROSITE" id="PS50930"/>
    </source>
</evidence>
<evidence type="ECO:0000313" key="5">
    <source>
        <dbReference type="EMBL" id="MBH9578749.1"/>
    </source>
</evidence>
<dbReference type="AlphaFoldDB" id="A0A931NJ78"/>
<evidence type="ECO:0000256" key="1">
    <source>
        <dbReference type="ARBA" id="ARBA00023125"/>
    </source>
</evidence>
<dbReference type="GO" id="GO:0006355">
    <property type="term" value="P:regulation of DNA-templated transcription"/>
    <property type="evidence" value="ECO:0007669"/>
    <property type="project" value="TreeGrafter"/>
</dbReference>
<comment type="caution">
    <text evidence="5">The sequence shown here is derived from an EMBL/GenBank/DDBJ whole genome shotgun (WGS) entry which is preliminary data.</text>
</comment>
<dbReference type="GO" id="GO:0005829">
    <property type="term" value="C:cytosol"/>
    <property type="evidence" value="ECO:0007669"/>
    <property type="project" value="TreeGrafter"/>
</dbReference>
<dbReference type="PROSITE" id="PS50110">
    <property type="entry name" value="RESPONSE_REGULATORY"/>
    <property type="match status" value="1"/>
</dbReference>